<dbReference type="Gene3D" id="3.40.710.10">
    <property type="entry name" value="DD-peptidase/beta-lactamase superfamily"/>
    <property type="match status" value="1"/>
</dbReference>
<protein>
    <recommendedName>
        <fullName evidence="3">Penicillin-binding protein transpeptidase domain-containing protein</fullName>
    </recommendedName>
</protein>
<evidence type="ECO:0000313" key="5">
    <source>
        <dbReference type="Proteomes" id="UP000808761"/>
    </source>
</evidence>
<gene>
    <name evidence="4" type="ORF">HZB08_03355</name>
</gene>
<dbReference type="EMBL" id="JACRKR010000165">
    <property type="protein sequence ID" value="MBI5079037.1"/>
    <property type="molecule type" value="Genomic_DNA"/>
</dbReference>
<dbReference type="GO" id="GO:0008658">
    <property type="term" value="F:penicillin binding"/>
    <property type="evidence" value="ECO:0007669"/>
    <property type="project" value="InterPro"/>
</dbReference>
<dbReference type="Pfam" id="PF00905">
    <property type="entry name" value="Transpeptidase"/>
    <property type="match status" value="1"/>
</dbReference>
<dbReference type="InterPro" id="IPR001460">
    <property type="entry name" value="PCN-bd_Tpept"/>
</dbReference>
<dbReference type="Gene3D" id="3.30.450.330">
    <property type="match status" value="1"/>
</dbReference>
<feature type="domain" description="Penicillin-binding protein transpeptidase" evidence="3">
    <location>
        <begin position="2"/>
        <end position="145"/>
    </location>
</feature>
<keyword evidence="2" id="KW-0472">Membrane</keyword>
<evidence type="ECO:0000313" key="4">
    <source>
        <dbReference type="EMBL" id="MBI5079037.1"/>
    </source>
</evidence>
<proteinExistence type="predicted"/>
<evidence type="ECO:0000256" key="1">
    <source>
        <dbReference type="ARBA" id="ARBA00004370"/>
    </source>
</evidence>
<dbReference type="PANTHER" id="PTHR30627">
    <property type="entry name" value="PEPTIDOGLYCAN D,D-TRANSPEPTIDASE"/>
    <property type="match status" value="1"/>
</dbReference>
<reference evidence="4" key="1">
    <citation type="submission" date="2020-07" db="EMBL/GenBank/DDBJ databases">
        <title>Huge and variable diversity of episymbiotic CPR bacteria and DPANN archaea in groundwater ecosystems.</title>
        <authorList>
            <person name="He C.Y."/>
            <person name="Keren R."/>
            <person name="Whittaker M."/>
            <person name="Farag I.F."/>
            <person name="Doudna J."/>
            <person name="Cate J.H.D."/>
            <person name="Banfield J.F."/>
        </authorList>
    </citation>
    <scope>NUCLEOTIDE SEQUENCE</scope>
    <source>
        <strain evidence="4">NC_groundwater_1860_Pr3_B-0.1um_51_7</strain>
    </source>
</reference>
<dbReference type="GO" id="GO:0071555">
    <property type="term" value="P:cell wall organization"/>
    <property type="evidence" value="ECO:0007669"/>
    <property type="project" value="TreeGrafter"/>
</dbReference>
<dbReference type="GO" id="GO:0005886">
    <property type="term" value="C:plasma membrane"/>
    <property type="evidence" value="ECO:0007669"/>
    <property type="project" value="TreeGrafter"/>
</dbReference>
<evidence type="ECO:0000259" key="3">
    <source>
        <dbReference type="Pfam" id="PF00905"/>
    </source>
</evidence>
<dbReference type="AlphaFoldDB" id="A0A9D6YTA8"/>
<evidence type="ECO:0000256" key="2">
    <source>
        <dbReference type="ARBA" id="ARBA00023136"/>
    </source>
</evidence>
<sequence length="159" mass="17314">IAVTPLQLLSAVSAFANDGKIIKPYLVKKIESADGKFVKTFARQERGKAVSERTASDMKELLRNVVLKGSGRRARMKWFTTGGKTGTAQKVAPGGRGYWKGHYIASFIGLALLSDPEVIVLVIVDDPKGSIWGESACGPVFKNVVEYALRYLNAKPDML</sequence>
<feature type="non-terminal residue" evidence="4">
    <location>
        <position position="1"/>
    </location>
</feature>
<comment type="caution">
    <text evidence="4">The sequence shown here is derived from an EMBL/GenBank/DDBJ whole genome shotgun (WGS) entry which is preliminary data.</text>
</comment>
<dbReference type="SUPFAM" id="SSF56601">
    <property type="entry name" value="beta-lactamase/transpeptidase-like"/>
    <property type="match status" value="1"/>
</dbReference>
<name>A0A9D6YTA8_UNCSA</name>
<dbReference type="InterPro" id="IPR050515">
    <property type="entry name" value="Beta-lactam/transpept"/>
</dbReference>
<dbReference type="InterPro" id="IPR012338">
    <property type="entry name" value="Beta-lactam/transpept-like"/>
</dbReference>
<accession>A0A9D6YTA8</accession>
<dbReference type="Proteomes" id="UP000808761">
    <property type="component" value="Unassembled WGS sequence"/>
</dbReference>
<dbReference type="PANTHER" id="PTHR30627:SF1">
    <property type="entry name" value="PEPTIDOGLYCAN D,D-TRANSPEPTIDASE FTSI"/>
    <property type="match status" value="1"/>
</dbReference>
<comment type="subcellular location">
    <subcellularLocation>
        <location evidence="1">Membrane</location>
    </subcellularLocation>
</comment>
<organism evidence="4 5">
    <name type="scientific">Candidatus Saganbacteria bacterium</name>
    <dbReference type="NCBI Taxonomy" id="2575572"/>
    <lineage>
        <taxon>Bacteria</taxon>
        <taxon>Bacillati</taxon>
        <taxon>Saganbacteria</taxon>
    </lineage>
</organism>